<evidence type="ECO:0000313" key="4">
    <source>
        <dbReference type="EMBL" id="PKB19523.1"/>
    </source>
</evidence>
<dbReference type="Proteomes" id="UP000232587">
    <property type="component" value="Unassembled WGS sequence"/>
</dbReference>
<dbReference type="AlphaFoldDB" id="A0A2N0HKN6"/>
<gene>
    <name evidence="4" type="ORF">B0I00_1759</name>
</gene>
<dbReference type="InterPro" id="IPR007730">
    <property type="entry name" value="SPOR-like_dom"/>
</dbReference>
<accession>A0A2N0HKN6</accession>
<evidence type="ECO:0000256" key="2">
    <source>
        <dbReference type="SAM" id="Phobius"/>
    </source>
</evidence>
<keyword evidence="2" id="KW-1133">Transmembrane helix</keyword>
<dbReference type="GO" id="GO:0042834">
    <property type="term" value="F:peptidoglycan binding"/>
    <property type="evidence" value="ECO:0007669"/>
    <property type="project" value="InterPro"/>
</dbReference>
<evidence type="ECO:0000256" key="1">
    <source>
        <dbReference type="SAM" id="MobiDB-lite"/>
    </source>
</evidence>
<name>A0A2N0HKN6_9SPHN</name>
<dbReference type="InterPro" id="IPR036680">
    <property type="entry name" value="SPOR-like_sf"/>
</dbReference>
<keyword evidence="2" id="KW-0812">Transmembrane</keyword>
<dbReference type="OrthoDB" id="7390714at2"/>
<evidence type="ECO:0000313" key="5">
    <source>
        <dbReference type="Proteomes" id="UP000232587"/>
    </source>
</evidence>
<protein>
    <submittedName>
        <fullName evidence="4">Sporulation related protein</fullName>
    </submittedName>
</protein>
<keyword evidence="5" id="KW-1185">Reference proteome</keyword>
<keyword evidence="2" id="KW-0472">Membrane</keyword>
<feature type="region of interest" description="Disordered" evidence="1">
    <location>
        <begin position="101"/>
        <end position="157"/>
    </location>
</feature>
<reference evidence="4 5" key="1">
    <citation type="submission" date="2017-11" db="EMBL/GenBank/DDBJ databases">
        <title>Genomic Encyclopedia of Type Strains, Phase III (KMG-III): the genomes of soil and plant-associated and newly described type strains.</title>
        <authorList>
            <person name="Whitman W."/>
        </authorList>
    </citation>
    <scope>NUCLEOTIDE SEQUENCE [LARGE SCALE GENOMIC DNA]</scope>
    <source>
        <strain evidence="4 5">CGMCC 1.12274</strain>
    </source>
</reference>
<proteinExistence type="predicted"/>
<feature type="transmembrane region" description="Helical" evidence="2">
    <location>
        <begin position="56"/>
        <end position="77"/>
    </location>
</feature>
<dbReference type="PROSITE" id="PS51724">
    <property type="entry name" value="SPOR"/>
    <property type="match status" value="1"/>
</dbReference>
<dbReference type="Gene3D" id="3.30.70.1070">
    <property type="entry name" value="Sporulation related repeat"/>
    <property type="match status" value="1"/>
</dbReference>
<evidence type="ECO:0000259" key="3">
    <source>
        <dbReference type="PROSITE" id="PS51724"/>
    </source>
</evidence>
<dbReference type="RefSeq" id="WP_100866981.1">
    <property type="nucleotide sequence ID" value="NZ_PHUF01000003.1"/>
</dbReference>
<dbReference type="EMBL" id="PHUF01000003">
    <property type="protein sequence ID" value="PKB19523.1"/>
    <property type="molecule type" value="Genomic_DNA"/>
</dbReference>
<dbReference type="Pfam" id="PF05036">
    <property type="entry name" value="SPOR"/>
    <property type="match status" value="1"/>
</dbReference>
<comment type="caution">
    <text evidence="4">The sequence shown here is derived from an EMBL/GenBank/DDBJ whole genome shotgun (WGS) entry which is preliminary data.</text>
</comment>
<feature type="compositionally biased region" description="Low complexity" evidence="1">
    <location>
        <begin position="147"/>
        <end position="157"/>
    </location>
</feature>
<organism evidence="4 5">
    <name type="scientific">Novosphingobium kunmingense</name>
    <dbReference type="NCBI Taxonomy" id="1211806"/>
    <lineage>
        <taxon>Bacteria</taxon>
        <taxon>Pseudomonadati</taxon>
        <taxon>Pseudomonadota</taxon>
        <taxon>Alphaproteobacteria</taxon>
        <taxon>Sphingomonadales</taxon>
        <taxon>Sphingomonadaceae</taxon>
        <taxon>Novosphingobium</taxon>
    </lineage>
</organism>
<sequence>MAGEHDDHDSQGDWGKPPEAGAAPVRLDFAEDEGRLPWLESADDDFDDYDTGGSRLLGLVAVGALALVGIVGAIWWASNSGPDPDAVADGSVIAAPKEPYKVAPQDRGGKTFAGTGDSSYVVSEGQTRTARMGENAGAPPPGPSPSPDASGSSPAKVVPVGVGVQVGAYNSRDSAEAGWTRVTAQAGDVLSGVPHRVVEGSADIGKVYRLQAVAGDAAAANALCGRLKAAGVSCQVK</sequence>
<feature type="compositionally biased region" description="Polar residues" evidence="1">
    <location>
        <begin position="116"/>
        <end position="129"/>
    </location>
</feature>
<feature type="compositionally biased region" description="Basic and acidic residues" evidence="1">
    <location>
        <begin position="1"/>
        <end position="11"/>
    </location>
</feature>
<feature type="domain" description="SPOR" evidence="3">
    <location>
        <begin position="156"/>
        <end position="237"/>
    </location>
</feature>
<feature type="region of interest" description="Disordered" evidence="1">
    <location>
        <begin position="1"/>
        <end position="24"/>
    </location>
</feature>